<feature type="transmembrane region" description="Helical" evidence="1">
    <location>
        <begin position="159"/>
        <end position="182"/>
    </location>
</feature>
<evidence type="ECO:0000313" key="3">
    <source>
        <dbReference type="EMBL" id="KAB5590757.1"/>
    </source>
</evidence>
<evidence type="ECO:0000313" key="4">
    <source>
        <dbReference type="Proteomes" id="UP000383932"/>
    </source>
</evidence>
<organism evidence="3 4">
    <name type="scientific">Ceratobasidium theobromae</name>
    <dbReference type="NCBI Taxonomy" id="1582974"/>
    <lineage>
        <taxon>Eukaryota</taxon>
        <taxon>Fungi</taxon>
        <taxon>Dikarya</taxon>
        <taxon>Basidiomycota</taxon>
        <taxon>Agaricomycotina</taxon>
        <taxon>Agaricomycetes</taxon>
        <taxon>Cantharellales</taxon>
        <taxon>Ceratobasidiaceae</taxon>
        <taxon>Ceratobasidium</taxon>
    </lineage>
</organism>
<proteinExistence type="predicted"/>
<keyword evidence="1" id="KW-1133">Transmembrane helix</keyword>
<dbReference type="EMBL" id="SSOP01000147">
    <property type="protein sequence ID" value="KAB5590757.1"/>
    <property type="molecule type" value="Genomic_DNA"/>
</dbReference>
<feature type="domain" description="DUF6534" evidence="2">
    <location>
        <begin position="167"/>
        <end position="256"/>
    </location>
</feature>
<sequence length="323" mass="36350">MYQGLFNSSYIPSPFEMAYINDPDNLLGPWFFSVALSSLLMGMIITQVYHYIEEQAQDPFLVQTLVYFSFAMCMVQRFGNYFLVGIPSTDQKITTVWGSFMGLLVQAYFIHRGFVLSRNWYFLILASMAALIGLIGSIILCVVVFTMTMRIPALYLQSANMMIIGTVIADAIITGFTCWYLLKQRQQSKFNSTNSLIIRLITISMQSAVPPLICAILNLIFNSHSDATSNAWVLLFNILLPYFYVTSLMFTLNSRSKLRHGGGSQGDKGNVYGLHSIPKVTRVPEAPERGVTQIYITTQTRTDQINVGGMSEEHMSSFLDTKD</sequence>
<reference evidence="3 4" key="1">
    <citation type="journal article" date="2019" name="Fungal Biol. Biotechnol.">
        <title>Draft genome sequence of fastidious pathogen Ceratobasidium theobromae, which causes vascular-streak dieback in Theobroma cacao.</title>
        <authorList>
            <person name="Ali S.S."/>
            <person name="Asman A."/>
            <person name="Shao J."/>
            <person name="Firmansyah A.P."/>
            <person name="Susilo A.W."/>
            <person name="Rosmana A."/>
            <person name="McMahon P."/>
            <person name="Junaid M."/>
            <person name="Guest D."/>
            <person name="Kheng T.Y."/>
            <person name="Meinhardt L.W."/>
            <person name="Bailey B.A."/>
        </authorList>
    </citation>
    <scope>NUCLEOTIDE SEQUENCE [LARGE SCALE GENOMIC DNA]</scope>
    <source>
        <strain evidence="3 4">CT2</strain>
    </source>
</reference>
<dbReference type="PANTHER" id="PTHR40465:SF1">
    <property type="entry name" value="DUF6534 DOMAIN-CONTAINING PROTEIN"/>
    <property type="match status" value="1"/>
</dbReference>
<protein>
    <recommendedName>
        <fullName evidence="2">DUF6534 domain-containing protein</fullName>
    </recommendedName>
</protein>
<accession>A0A5N5QHI6</accession>
<feature type="transmembrane region" description="Helical" evidence="1">
    <location>
        <begin position="122"/>
        <end position="147"/>
    </location>
</feature>
<keyword evidence="1" id="KW-0472">Membrane</keyword>
<name>A0A5N5QHI6_9AGAM</name>
<dbReference type="Pfam" id="PF20152">
    <property type="entry name" value="DUF6534"/>
    <property type="match status" value="1"/>
</dbReference>
<feature type="transmembrane region" description="Helical" evidence="1">
    <location>
        <begin position="64"/>
        <end position="84"/>
    </location>
</feature>
<dbReference type="OrthoDB" id="3206554at2759"/>
<dbReference type="Proteomes" id="UP000383932">
    <property type="component" value="Unassembled WGS sequence"/>
</dbReference>
<evidence type="ECO:0000256" key="1">
    <source>
        <dbReference type="SAM" id="Phobius"/>
    </source>
</evidence>
<evidence type="ECO:0000259" key="2">
    <source>
        <dbReference type="Pfam" id="PF20152"/>
    </source>
</evidence>
<dbReference type="InterPro" id="IPR045339">
    <property type="entry name" value="DUF6534"/>
</dbReference>
<keyword evidence="4" id="KW-1185">Reference proteome</keyword>
<comment type="caution">
    <text evidence="3">The sequence shown here is derived from an EMBL/GenBank/DDBJ whole genome shotgun (WGS) entry which is preliminary data.</text>
</comment>
<keyword evidence="1" id="KW-0812">Transmembrane</keyword>
<dbReference type="AlphaFoldDB" id="A0A5N5QHI6"/>
<dbReference type="PANTHER" id="PTHR40465">
    <property type="entry name" value="CHROMOSOME 1, WHOLE GENOME SHOTGUN SEQUENCE"/>
    <property type="match status" value="1"/>
</dbReference>
<feature type="transmembrane region" description="Helical" evidence="1">
    <location>
        <begin position="30"/>
        <end position="52"/>
    </location>
</feature>
<feature type="transmembrane region" description="Helical" evidence="1">
    <location>
        <begin position="232"/>
        <end position="252"/>
    </location>
</feature>
<gene>
    <name evidence="3" type="ORF">CTheo_5815</name>
</gene>
<feature type="transmembrane region" description="Helical" evidence="1">
    <location>
        <begin position="194"/>
        <end position="220"/>
    </location>
</feature>
<feature type="transmembrane region" description="Helical" evidence="1">
    <location>
        <begin position="96"/>
        <end position="115"/>
    </location>
</feature>